<dbReference type="STRING" id="1210063.GCA_001612665_01220"/>
<dbReference type="PANTHER" id="PTHR30011:SF32">
    <property type="entry name" value="CONSERVED PROTEIN"/>
    <property type="match status" value="1"/>
</dbReference>
<dbReference type="AlphaFoldDB" id="A0A4R1FQJ4"/>
<dbReference type="EMBL" id="SMFR01000002">
    <property type="protein sequence ID" value="TCJ97516.1"/>
    <property type="molecule type" value="Genomic_DNA"/>
</dbReference>
<proteinExistence type="predicted"/>
<dbReference type="SUPFAM" id="SSF51679">
    <property type="entry name" value="Bacterial luciferase-like"/>
    <property type="match status" value="1"/>
</dbReference>
<dbReference type="InterPro" id="IPR019921">
    <property type="entry name" value="Lucif-like_OxRdtase_Rv2161c"/>
</dbReference>
<dbReference type="GO" id="GO:0016705">
    <property type="term" value="F:oxidoreductase activity, acting on paired donors, with incorporation or reduction of molecular oxygen"/>
    <property type="evidence" value="ECO:0007669"/>
    <property type="project" value="InterPro"/>
</dbReference>
<dbReference type="InterPro" id="IPR036661">
    <property type="entry name" value="Luciferase-like_sf"/>
</dbReference>
<evidence type="ECO:0000313" key="2">
    <source>
        <dbReference type="EMBL" id="TCJ97516.1"/>
    </source>
</evidence>
<dbReference type="InterPro" id="IPR051260">
    <property type="entry name" value="Diverse_substr_monoxygenases"/>
</dbReference>
<dbReference type="InterPro" id="IPR011251">
    <property type="entry name" value="Luciferase-like_dom"/>
</dbReference>
<keyword evidence="3" id="KW-1185">Reference proteome</keyword>
<gene>
    <name evidence="2" type="ORF">DFR71_3559</name>
</gene>
<feature type="domain" description="Luciferase-like" evidence="1">
    <location>
        <begin position="50"/>
        <end position="265"/>
    </location>
</feature>
<dbReference type="Proteomes" id="UP000294856">
    <property type="component" value="Unassembled WGS sequence"/>
</dbReference>
<dbReference type="PANTHER" id="PTHR30011">
    <property type="entry name" value="ALKANESULFONATE MONOOXYGENASE-RELATED"/>
    <property type="match status" value="1"/>
</dbReference>
<evidence type="ECO:0000259" key="1">
    <source>
        <dbReference type="Pfam" id="PF00296"/>
    </source>
</evidence>
<dbReference type="Gene3D" id="3.20.20.30">
    <property type="entry name" value="Luciferase-like domain"/>
    <property type="match status" value="1"/>
</dbReference>
<comment type="caution">
    <text evidence="2">The sequence shown here is derived from an EMBL/GenBank/DDBJ whole genome shotgun (WGS) entry which is preliminary data.</text>
</comment>
<sequence>MAGLIPDSSFFASCTGDVGARQSNTTKELTLMKFGIVLFTSDRGIRPAVAARAAEDRGFASFFVPEHTHIPIKREAAHPSTGDASLPDDRYTRTLDPWVSLAMAAAVTERIELSTAVALPVEHDPITLAKTVATLDHLSDGRVTLGAGFGWNTDELTDHGVPPNKRRTVLREYLEAMRALWTEEEAAYQGDYVSFGPSWAWPKPVQRHVPVLIGAAGTERTFEWIARNADGWITTPTETDITARLALLHKIWADAGRADRPRVVALDFKPDPAKLAQWAGAGVTDVLYGLPDRTETEVLHYLDRLSAKLADLTEL</sequence>
<accession>A0A4R1FQJ4</accession>
<protein>
    <submittedName>
        <fullName evidence="2">Putative F420-dependent oxidoreductase</fullName>
    </submittedName>
</protein>
<name>A0A4R1FQJ4_9NOCA</name>
<dbReference type="NCBIfam" id="TIGR03619">
    <property type="entry name" value="F420_Rv2161c"/>
    <property type="match status" value="1"/>
</dbReference>
<dbReference type="Pfam" id="PF00296">
    <property type="entry name" value="Bac_luciferase"/>
    <property type="match status" value="1"/>
</dbReference>
<evidence type="ECO:0000313" key="3">
    <source>
        <dbReference type="Proteomes" id="UP000294856"/>
    </source>
</evidence>
<reference evidence="2 3" key="1">
    <citation type="submission" date="2019-03" db="EMBL/GenBank/DDBJ databases">
        <title>Genomic Encyclopedia of Type Strains, Phase IV (KMG-IV): sequencing the most valuable type-strain genomes for metagenomic binning, comparative biology and taxonomic classification.</title>
        <authorList>
            <person name="Goeker M."/>
        </authorList>
    </citation>
    <scope>NUCLEOTIDE SEQUENCE [LARGE SCALE GENOMIC DNA]</scope>
    <source>
        <strain evidence="2 3">DSM 44684</strain>
    </source>
</reference>
<organism evidence="2 3">
    <name type="scientific">Nocardia alba</name>
    <dbReference type="NCBI Taxonomy" id="225051"/>
    <lineage>
        <taxon>Bacteria</taxon>
        <taxon>Bacillati</taxon>
        <taxon>Actinomycetota</taxon>
        <taxon>Actinomycetes</taxon>
        <taxon>Mycobacteriales</taxon>
        <taxon>Nocardiaceae</taxon>
        <taxon>Nocardia</taxon>
    </lineage>
</organism>